<reference evidence="1" key="3">
    <citation type="submission" date="2023-05" db="EMBL/GenBank/DDBJ databases">
        <authorList>
            <person name="Smith C.H."/>
        </authorList>
    </citation>
    <scope>NUCLEOTIDE SEQUENCE</scope>
    <source>
        <strain evidence="1">CHS0354</strain>
        <tissue evidence="1">Mantle</tissue>
    </source>
</reference>
<gene>
    <name evidence="1" type="ORF">CHS0354_001246</name>
</gene>
<dbReference type="AlphaFoldDB" id="A0AAE0S3K5"/>
<accession>A0AAE0S3K5</accession>
<dbReference type="Gene3D" id="3.30.70.330">
    <property type="match status" value="2"/>
</dbReference>
<dbReference type="InterPro" id="IPR012677">
    <property type="entry name" value="Nucleotide-bd_a/b_plait_sf"/>
</dbReference>
<dbReference type="SUPFAM" id="SSF54928">
    <property type="entry name" value="RNA-binding domain, RBD"/>
    <property type="match status" value="1"/>
</dbReference>
<dbReference type="EMBL" id="JAEAOA010000126">
    <property type="protein sequence ID" value="KAK3584666.1"/>
    <property type="molecule type" value="Genomic_DNA"/>
</dbReference>
<reference evidence="1" key="2">
    <citation type="journal article" date="2021" name="Genome Biol. Evol.">
        <title>Developing a high-quality reference genome for a parasitic bivalve with doubly uniparental inheritance (Bivalvia: Unionida).</title>
        <authorList>
            <person name="Smith C.H."/>
        </authorList>
    </citation>
    <scope>NUCLEOTIDE SEQUENCE</scope>
    <source>
        <strain evidence="1">CHS0354</strain>
        <tissue evidence="1">Mantle</tissue>
    </source>
</reference>
<evidence type="ECO:0000313" key="1">
    <source>
        <dbReference type="EMBL" id="KAK3584666.1"/>
    </source>
</evidence>
<organism evidence="1 2">
    <name type="scientific">Potamilus streckersoni</name>
    <dbReference type="NCBI Taxonomy" id="2493646"/>
    <lineage>
        <taxon>Eukaryota</taxon>
        <taxon>Metazoa</taxon>
        <taxon>Spiralia</taxon>
        <taxon>Lophotrochozoa</taxon>
        <taxon>Mollusca</taxon>
        <taxon>Bivalvia</taxon>
        <taxon>Autobranchia</taxon>
        <taxon>Heteroconchia</taxon>
        <taxon>Palaeoheterodonta</taxon>
        <taxon>Unionida</taxon>
        <taxon>Unionoidea</taxon>
        <taxon>Unionidae</taxon>
        <taxon>Ambleminae</taxon>
        <taxon>Lampsilini</taxon>
        <taxon>Potamilus</taxon>
    </lineage>
</organism>
<dbReference type="GO" id="GO:0003676">
    <property type="term" value="F:nucleic acid binding"/>
    <property type="evidence" value="ECO:0007669"/>
    <property type="project" value="InterPro"/>
</dbReference>
<protein>
    <recommendedName>
        <fullName evidence="3">RRM domain-containing protein</fullName>
    </recommendedName>
</protein>
<sequence length="254" mass="29040">MLDKLRNPLLQESVELPIGNSDEGVRVILGAGGEIINVLMSHQYRTIIVKHRLFSDKDVEISEIEEIFSPKDTDAKNVIDLFPSSANKLFEVFPLKPKTSPITSKDFNIQLTWWRRPAKGFAYVKMVSHEDMVQAVAAKSVIIDGRSVSIKEVKSKDFHDKTNQLYLKKLHYDITEDKIKDALAMLLGLSEVQANEKIGKTVVPRKDAKVSEGMYNSMYRKVEQEVLKYVPKGSFDIRFVPDPRKNQKCIRIQF</sequence>
<reference evidence="1" key="1">
    <citation type="journal article" date="2021" name="Genome Biol. Evol.">
        <title>A High-Quality Reference Genome for a Parasitic Bivalve with Doubly Uniparental Inheritance (Bivalvia: Unionida).</title>
        <authorList>
            <person name="Smith C.H."/>
        </authorList>
    </citation>
    <scope>NUCLEOTIDE SEQUENCE</scope>
    <source>
        <strain evidence="1">CHS0354</strain>
    </source>
</reference>
<keyword evidence="2" id="KW-1185">Reference proteome</keyword>
<dbReference type="InterPro" id="IPR035979">
    <property type="entry name" value="RBD_domain_sf"/>
</dbReference>
<comment type="caution">
    <text evidence="1">The sequence shown here is derived from an EMBL/GenBank/DDBJ whole genome shotgun (WGS) entry which is preliminary data.</text>
</comment>
<evidence type="ECO:0008006" key="3">
    <source>
        <dbReference type="Google" id="ProtNLM"/>
    </source>
</evidence>
<evidence type="ECO:0000313" key="2">
    <source>
        <dbReference type="Proteomes" id="UP001195483"/>
    </source>
</evidence>
<dbReference type="Proteomes" id="UP001195483">
    <property type="component" value="Unassembled WGS sequence"/>
</dbReference>
<proteinExistence type="predicted"/>
<name>A0AAE0S3K5_9BIVA</name>